<dbReference type="STRING" id="33905.BTHE_0843"/>
<accession>A0A2N3QMX6</accession>
<evidence type="ECO:0000256" key="4">
    <source>
        <dbReference type="ARBA" id="ARBA00022741"/>
    </source>
</evidence>
<dbReference type="Pfam" id="PF00005">
    <property type="entry name" value="ABC_tran"/>
    <property type="match status" value="1"/>
</dbReference>
<dbReference type="GO" id="GO:0005886">
    <property type="term" value="C:plasma membrane"/>
    <property type="evidence" value="ECO:0007669"/>
    <property type="project" value="UniProtKB-SubCell"/>
</dbReference>
<dbReference type="PIRSF" id="PIRSF039085">
    <property type="entry name" value="ABC_ATPase_HisP"/>
    <property type="match status" value="1"/>
</dbReference>
<proteinExistence type="predicted"/>
<name>A0A2N3QMX6_9BIFI</name>
<dbReference type="EMBL" id="PCGY01000010">
    <property type="protein sequence ID" value="PKU92984.1"/>
    <property type="molecule type" value="Genomic_DNA"/>
</dbReference>
<organism evidence="8 9">
    <name type="scientific">Bifidobacterium thermophilum</name>
    <dbReference type="NCBI Taxonomy" id="33905"/>
    <lineage>
        <taxon>Bacteria</taxon>
        <taxon>Bacillati</taxon>
        <taxon>Actinomycetota</taxon>
        <taxon>Actinomycetes</taxon>
        <taxon>Bifidobacteriales</taxon>
        <taxon>Bifidobacteriaceae</taxon>
        <taxon>Bifidobacterium</taxon>
    </lineage>
</organism>
<dbReference type="PROSITE" id="PS00211">
    <property type="entry name" value="ABC_TRANSPORTER_1"/>
    <property type="match status" value="1"/>
</dbReference>
<dbReference type="InterPro" id="IPR050086">
    <property type="entry name" value="MetN_ABC_transporter-like"/>
</dbReference>
<dbReference type="InterPro" id="IPR030679">
    <property type="entry name" value="ABC_ATPase_HisP-typ"/>
</dbReference>
<dbReference type="InterPro" id="IPR017871">
    <property type="entry name" value="ABC_transporter-like_CS"/>
</dbReference>
<sequence length="280" mass="31224">MISIRNISKSFNGHKVLDGVGIDIEDGEVVALIGPSGTGKSTFLRSINLLEHPDTGELEIDGKTYDLANASKDETLEIRRSTAMVFQQFNLLRNRTALQNVMEGLTVVKRLPKNQAQDRTLRELRNVGLEAWADHYPQHLSGGQQQRVAIARALSMDPRLLLLDEPTSALDPERVNEVQRTIATAAEAGNTMLLVSHEMGFVRSIASRVIFLEGGKIVEQGTPEEIFGNPHTDRLRDFLSSFERYGTDHPGADASRNVSWQAQKARREEHEREDFALEAV</sequence>
<dbReference type="PROSITE" id="PS50893">
    <property type="entry name" value="ABC_TRANSPORTER_2"/>
    <property type="match status" value="1"/>
</dbReference>
<comment type="caution">
    <text evidence="8">The sequence shown here is derived from an EMBL/GenBank/DDBJ whole genome shotgun (WGS) entry which is preliminary data.</text>
</comment>
<dbReference type="SMART" id="SM00382">
    <property type="entry name" value="AAA"/>
    <property type="match status" value="1"/>
</dbReference>
<dbReference type="GO" id="GO:0016887">
    <property type="term" value="F:ATP hydrolysis activity"/>
    <property type="evidence" value="ECO:0007669"/>
    <property type="project" value="InterPro"/>
</dbReference>
<evidence type="ECO:0000259" key="7">
    <source>
        <dbReference type="PROSITE" id="PS50893"/>
    </source>
</evidence>
<dbReference type="InterPro" id="IPR027417">
    <property type="entry name" value="P-loop_NTPase"/>
</dbReference>
<protein>
    <submittedName>
        <fullName evidence="8">Amino acid ABC superfamily ATP binding cassette transporter</fullName>
    </submittedName>
</protein>
<evidence type="ECO:0000313" key="9">
    <source>
        <dbReference type="Proteomes" id="UP000233727"/>
    </source>
</evidence>
<evidence type="ECO:0000256" key="6">
    <source>
        <dbReference type="ARBA" id="ARBA00023136"/>
    </source>
</evidence>
<dbReference type="Gene3D" id="3.40.50.300">
    <property type="entry name" value="P-loop containing nucleotide triphosphate hydrolases"/>
    <property type="match status" value="1"/>
</dbReference>
<feature type="domain" description="ABC transporter" evidence="7">
    <location>
        <begin position="2"/>
        <end position="239"/>
    </location>
</feature>
<dbReference type="GO" id="GO:0015424">
    <property type="term" value="F:ABC-type amino acid transporter activity"/>
    <property type="evidence" value="ECO:0007669"/>
    <property type="project" value="InterPro"/>
</dbReference>
<dbReference type="GO" id="GO:0005524">
    <property type="term" value="F:ATP binding"/>
    <property type="evidence" value="ECO:0007669"/>
    <property type="project" value="UniProtKB-KW"/>
</dbReference>
<keyword evidence="2" id="KW-0813">Transport</keyword>
<keyword evidence="3" id="KW-1003">Cell membrane</keyword>
<evidence type="ECO:0000256" key="1">
    <source>
        <dbReference type="ARBA" id="ARBA00004202"/>
    </source>
</evidence>
<dbReference type="PANTHER" id="PTHR43166:SF35">
    <property type="entry name" value="L-CYSTINE IMPORT ATP-BINDING PROTEIN TCYN"/>
    <property type="match status" value="1"/>
</dbReference>
<dbReference type="InterPro" id="IPR003439">
    <property type="entry name" value="ABC_transporter-like_ATP-bd"/>
</dbReference>
<evidence type="ECO:0000313" key="8">
    <source>
        <dbReference type="EMBL" id="PKU92984.1"/>
    </source>
</evidence>
<dbReference type="PANTHER" id="PTHR43166">
    <property type="entry name" value="AMINO ACID IMPORT ATP-BINDING PROTEIN"/>
    <property type="match status" value="1"/>
</dbReference>
<comment type="subcellular location">
    <subcellularLocation>
        <location evidence="1">Cell membrane</location>
        <topology evidence="1">Peripheral membrane protein</topology>
    </subcellularLocation>
</comment>
<dbReference type="AlphaFoldDB" id="A0A2N3QMX6"/>
<evidence type="ECO:0000256" key="2">
    <source>
        <dbReference type="ARBA" id="ARBA00022448"/>
    </source>
</evidence>
<evidence type="ECO:0000256" key="5">
    <source>
        <dbReference type="ARBA" id="ARBA00022840"/>
    </source>
</evidence>
<reference evidence="8 9" key="1">
    <citation type="submission" date="2017-10" db="EMBL/GenBank/DDBJ databases">
        <title>Bifidobacterium genomics.</title>
        <authorList>
            <person name="Lugli G.A."/>
            <person name="Milani C."/>
            <person name="Mancabelli L."/>
        </authorList>
    </citation>
    <scope>NUCLEOTIDE SEQUENCE [LARGE SCALE GENOMIC DNA]</scope>
    <source>
        <strain evidence="8 9">1542B</strain>
    </source>
</reference>
<dbReference type="RefSeq" id="WP_101454958.1">
    <property type="nucleotide sequence ID" value="NZ_PCGY01000010.1"/>
</dbReference>
<gene>
    <name evidence="8" type="ORF">CQR47_0468</name>
</gene>
<keyword evidence="5" id="KW-0067">ATP-binding</keyword>
<dbReference type="Proteomes" id="UP000233727">
    <property type="component" value="Unassembled WGS sequence"/>
</dbReference>
<dbReference type="InterPro" id="IPR003593">
    <property type="entry name" value="AAA+_ATPase"/>
</dbReference>
<evidence type="ECO:0000256" key="3">
    <source>
        <dbReference type="ARBA" id="ARBA00022475"/>
    </source>
</evidence>
<keyword evidence="4" id="KW-0547">Nucleotide-binding</keyword>
<keyword evidence="6" id="KW-0472">Membrane</keyword>
<dbReference type="SUPFAM" id="SSF52540">
    <property type="entry name" value="P-loop containing nucleoside triphosphate hydrolases"/>
    <property type="match status" value="1"/>
</dbReference>